<keyword evidence="7" id="KW-1185">Reference proteome</keyword>
<dbReference type="InterPro" id="IPR008978">
    <property type="entry name" value="HSP20-like_chaperone"/>
</dbReference>
<dbReference type="Proteomes" id="UP000800041">
    <property type="component" value="Unassembled WGS sequence"/>
</dbReference>
<sequence>MPLFFQRPIPSFQEFSPLFRLMDDSFSQTSLAQRQQFKTYNAAFDVSEQENSYEVQAEVPGFSQDDISIEWTDATTLSISGRTESASEKTNEAAAPAEPKGKERAVSPARSESSSSSYHKPTVADAAEEDGEMSETAGPVTQTKEAEAPVQAQESQRPQPKFWIHERSSGSFHRTFQFPVRIDQENVKASLRNGVLSISVPKVAPVTRRINIE</sequence>
<feature type="domain" description="SHSP" evidence="5">
    <location>
        <begin position="35"/>
        <end position="213"/>
    </location>
</feature>
<evidence type="ECO:0000256" key="4">
    <source>
        <dbReference type="SAM" id="MobiDB-lite"/>
    </source>
</evidence>
<dbReference type="EMBL" id="ML977185">
    <property type="protein sequence ID" value="KAF1982336.1"/>
    <property type="molecule type" value="Genomic_DNA"/>
</dbReference>
<dbReference type="SUPFAM" id="SSF49764">
    <property type="entry name" value="HSP20-like chaperones"/>
    <property type="match status" value="1"/>
</dbReference>
<evidence type="ECO:0000313" key="6">
    <source>
        <dbReference type="EMBL" id="KAF1982336.1"/>
    </source>
</evidence>
<dbReference type="OrthoDB" id="1431247at2759"/>
<organism evidence="6 7">
    <name type="scientific">Aulographum hederae CBS 113979</name>
    <dbReference type="NCBI Taxonomy" id="1176131"/>
    <lineage>
        <taxon>Eukaryota</taxon>
        <taxon>Fungi</taxon>
        <taxon>Dikarya</taxon>
        <taxon>Ascomycota</taxon>
        <taxon>Pezizomycotina</taxon>
        <taxon>Dothideomycetes</taxon>
        <taxon>Pleosporomycetidae</taxon>
        <taxon>Aulographales</taxon>
        <taxon>Aulographaceae</taxon>
    </lineage>
</organism>
<dbReference type="PROSITE" id="PS01031">
    <property type="entry name" value="SHSP"/>
    <property type="match status" value="1"/>
</dbReference>
<dbReference type="AlphaFoldDB" id="A0A6G1GMZ4"/>
<evidence type="ECO:0000256" key="3">
    <source>
        <dbReference type="RuleBase" id="RU003616"/>
    </source>
</evidence>
<feature type="region of interest" description="Disordered" evidence="4">
    <location>
        <begin position="79"/>
        <end position="162"/>
    </location>
</feature>
<comment type="similarity">
    <text evidence="2 3">Belongs to the small heat shock protein (HSP20) family.</text>
</comment>
<keyword evidence="1" id="KW-0346">Stress response</keyword>
<accession>A0A6G1GMZ4</accession>
<dbReference type="PANTHER" id="PTHR11527">
    <property type="entry name" value="HEAT-SHOCK PROTEIN 20 FAMILY MEMBER"/>
    <property type="match status" value="1"/>
</dbReference>
<reference evidence="6" key="1">
    <citation type="journal article" date="2020" name="Stud. Mycol.">
        <title>101 Dothideomycetes genomes: a test case for predicting lifestyles and emergence of pathogens.</title>
        <authorList>
            <person name="Haridas S."/>
            <person name="Albert R."/>
            <person name="Binder M."/>
            <person name="Bloem J."/>
            <person name="Labutti K."/>
            <person name="Salamov A."/>
            <person name="Andreopoulos B."/>
            <person name="Baker S."/>
            <person name="Barry K."/>
            <person name="Bills G."/>
            <person name="Bluhm B."/>
            <person name="Cannon C."/>
            <person name="Castanera R."/>
            <person name="Culley D."/>
            <person name="Daum C."/>
            <person name="Ezra D."/>
            <person name="Gonzalez J."/>
            <person name="Henrissat B."/>
            <person name="Kuo A."/>
            <person name="Liang C."/>
            <person name="Lipzen A."/>
            <person name="Lutzoni F."/>
            <person name="Magnuson J."/>
            <person name="Mondo S."/>
            <person name="Nolan M."/>
            <person name="Ohm R."/>
            <person name="Pangilinan J."/>
            <person name="Park H.-J."/>
            <person name="Ramirez L."/>
            <person name="Alfaro M."/>
            <person name="Sun H."/>
            <person name="Tritt A."/>
            <person name="Yoshinaga Y."/>
            <person name="Zwiers L.-H."/>
            <person name="Turgeon B."/>
            <person name="Goodwin S."/>
            <person name="Spatafora J."/>
            <person name="Crous P."/>
            <person name="Grigoriev I."/>
        </authorList>
    </citation>
    <scope>NUCLEOTIDE SEQUENCE</scope>
    <source>
        <strain evidence="6">CBS 113979</strain>
    </source>
</reference>
<proteinExistence type="inferred from homology"/>
<evidence type="ECO:0000256" key="1">
    <source>
        <dbReference type="ARBA" id="ARBA00023016"/>
    </source>
</evidence>
<dbReference type="Pfam" id="PF00011">
    <property type="entry name" value="HSP20"/>
    <property type="match status" value="2"/>
</dbReference>
<evidence type="ECO:0000259" key="5">
    <source>
        <dbReference type="PROSITE" id="PS01031"/>
    </source>
</evidence>
<name>A0A6G1GMZ4_9PEZI</name>
<dbReference type="InterPro" id="IPR002068">
    <property type="entry name" value="A-crystallin/Hsp20_dom"/>
</dbReference>
<gene>
    <name evidence="6" type="ORF">K402DRAFT_340575</name>
</gene>
<dbReference type="CDD" id="cd06464">
    <property type="entry name" value="ACD_sHsps-like"/>
    <property type="match status" value="1"/>
</dbReference>
<dbReference type="Gene3D" id="2.60.40.790">
    <property type="match status" value="1"/>
</dbReference>
<evidence type="ECO:0000313" key="7">
    <source>
        <dbReference type="Proteomes" id="UP000800041"/>
    </source>
</evidence>
<protein>
    <submittedName>
        <fullName evidence="6">HSP20-like chaperone</fullName>
    </submittedName>
</protein>
<dbReference type="InterPro" id="IPR031107">
    <property type="entry name" value="Small_HSP"/>
</dbReference>
<evidence type="ECO:0000256" key="2">
    <source>
        <dbReference type="PROSITE-ProRule" id="PRU00285"/>
    </source>
</evidence>